<dbReference type="OrthoDB" id="9196715at2759"/>
<organism evidence="2 3">
    <name type="scientific">Danionella cerebrum</name>
    <dbReference type="NCBI Taxonomy" id="2873325"/>
    <lineage>
        <taxon>Eukaryota</taxon>
        <taxon>Metazoa</taxon>
        <taxon>Chordata</taxon>
        <taxon>Craniata</taxon>
        <taxon>Vertebrata</taxon>
        <taxon>Euteleostomi</taxon>
        <taxon>Actinopterygii</taxon>
        <taxon>Neopterygii</taxon>
        <taxon>Teleostei</taxon>
        <taxon>Ostariophysi</taxon>
        <taxon>Cypriniformes</taxon>
        <taxon>Danionidae</taxon>
        <taxon>Danioninae</taxon>
        <taxon>Danionella</taxon>
    </lineage>
</organism>
<feature type="compositionally biased region" description="Basic and acidic residues" evidence="1">
    <location>
        <begin position="1"/>
        <end position="18"/>
    </location>
</feature>
<dbReference type="AlphaFoldDB" id="A0A553PVU5"/>
<protein>
    <submittedName>
        <fullName evidence="2">Uncharacterized protein</fullName>
    </submittedName>
</protein>
<reference evidence="2 3" key="1">
    <citation type="journal article" date="2019" name="Sci. Data">
        <title>Hybrid genome assembly and annotation of Danionella translucida.</title>
        <authorList>
            <person name="Kadobianskyi M."/>
            <person name="Schulze L."/>
            <person name="Schuelke M."/>
            <person name="Judkewitz B."/>
        </authorList>
    </citation>
    <scope>NUCLEOTIDE SEQUENCE [LARGE SCALE GENOMIC DNA]</scope>
    <source>
        <strain evidence="2 3">Bolton</strain>
    </source>
</reference>
<keyword evidence="3" id="KW-1185">Reference proteome</keyword>
<accession>A0A553PVU5</accession>
<dbReference type="Proteomes" id="UP000316079">
    <property type="component" value="Unassembled WGS sequence"/>
</dbReference>
<proteinExistence type="predicted"/>
<feature type="region of interest" description="Disordered" evidence="1">
    <location>
        <begin position="1"/>
        <end position="24"/>
    </location>
</feature>
<evidence type="ECO:0000256" key="1">
    <source>
        <dbReference type="SAM" id="MobiDB-lite"/>
    </source>
</evidence>
<sequence length="181" mass="19980">MEKTEGSIRRRSMREKAQRQNQTGLLFKFTAPSSPLCSLRLSKAQGARVTSRLFRGPCNANKSRPVTCSVAPFEGQASSVRKKKARRALFSMSHLKGGQCPEVCVGIGGGVDRRSIMEVLAEIIQKLKRKTSIGKQTVCSFGLSEGSRRCLKTNLADLAHLHTDELRDTKTLDFSTNDLKP</sequence>
<name>A0A553PVU5_9TELE</name>
<dbReference type="EMBL" id="SRMA01026595">
    <property type="protein sequence ID" value="TRY81813.1"/>
    <property type="molecule type" value="Genomic_DNA"/>
</dbReference>
<gene>
    <name evidence="2" type="ORF">DNTS_001891</name>
</gene>
<comment type="caution">
    <text evidence="2">The sequence shown here is derived from an EMBL/GenBank/DDBJ whole genome shotgun (WGS) entry which is preliminary data.</text>
</comment>
<evidence type="ECO:0000313" key="3">
    <source>
        <dbReference type="Proteomes" id="UP000316079"/>
    </source>
</evidence>
<evidence type="ECO:0000313" key="2">
    <source>
        <dbReference type="EMBL" id="TRY81813.1"/>
    </source>
</evidence>